<dbReference type="EnsemblMetazoa" id="XM_038196965.1">
    <property type="protein sequence ID" value="XP_038052893.1"/>
    <property type="gene ID" value="LOC119725535"/>
</dbReference>
<feature type="transmembrane region" description="Helical" evidence="7">
    <location>
        <begin position="217"/>
        <end position="236"/>
    </location>
</feature>
<sequence>MAVFRTIVVIFPLLICLATPSSAFIEGLYCGKENCYDVLGVTRDASKGEIGKAYRTLARRFHPDKYKGEDGSEKFQEIANAYEILKDEDERRDYDYMLDNPEEYYSHYYRYYRRRVAPKVDVRIVIAVTISVISAIQYFSWWSRYKSAIDYLASSPKYRIRALDQARKEGLFDTGKRKGKKSKEELKEEEDKIVRSIIEENADIKGGYRKPRILDILWFQLLLSPYYIVQYIIWYLRWVWKFNILGKEYGLEEKHHIIRKFLGLSQTQFEGMDEFEKKDMLARELWISENFKEYKMEKEEEMKAKLAESSRHKSYRRYMKKNGVGRMYFDD</sequence>
<dbReference type="AlphaFoldDB" id="A0A913ZM67"/>
<dbReference type="InterPro" id="IPR001623">
    <property type="entry name" value="DnaJ_domain"/>
</dbReference>
<dbReference type="PANTHER" id="PTHR44176">
    <property type="entry name" value="DNAJ HOMOLOG SUBFAMILY C MEMBER 25"/>
    <property type="match status" value="1"/>
</dbReference>
<evidence type="ECO:0000256" key="8">
    <source>
        <dbReference type="SAM" id="SignalP"/>
    </source>
</evidence>
<dbReference type="CDD" id="cd06257">
    <property type="entry name" value="DnaJ"/>
    <property type="match status" value="1"/>
</dbReference>
<reference evidence="10" key="1">
    <citation type="submission" date="2022-11" db="UniProtKB">
        <authorList>
            <consortium name="EnsemblMetazoa"/>
        </authorList>
    </citation>
    <scope>IDENTIFICATION</scope>
</reference>
<dbReference type="SUPFAM" id="SSF46565">
    <property type="entry name" value="Chaperone J-domain"/>
    <property type="match status" value="1"/>
</dbReference>
<keyword evidence="8" id="KW-0732">Signal</keyword>
<dbReference type="InterPro" id="IPR018253">
    <property type="entry name" value="DnaJ_domain_CS"/>
</dbReference>
<organism evidence="10 11">
    <name type="scientific">Patiria miniata</name>
    <name type="common">Bat star</name>
    <name type="synonym">Asterina miniata</name>
    <dbReference type="NCBI Taxonomy" id="46514"/>
    <lineage>
        <taxon>Eukaryota</taxon>
        <taxon>Metazoa</taxon>
        <taxon>Echinodermata</taxon>
        <taxon>Eleutherozoa</taxon>
        <taxon>Asterozoa</taxon>
        <taxon>Asteroidea</taxon>
        <taxon>Valvatacea</taxon>
        <taxon>Valvatida</taxon>
        <taxon>Asterinidae</taxon>
        <taxon>Patiria</taxon>
    </lineage>
</organism>
<evidence type="ECO:0000256" key="7">
    <source>
        <dbReference type="SAM" id="Phobius"/>
    </source>
</evidence>
<accession>A0A913ZM67</accession>
<dbReference type="CTD" id="548645"/>
<dbReference type="Gene3D" id="1.10.287.110">
    <property type="entry name" value="DnaJ domain"/>
    <property type="match status" value="1"/>
</dbReference>
<evidence type="ECO:0000259" key="9">
    <source>
        <dbReference type="PROSITE" id="PS50076"/>
    </source>
</evidence>
<dbReference type="GO" id="GO:0005789">
    <property type="term" value="C:endoplasmic reticulum membrane"/>
    <property type="evidence" value="ECO:0007669"/>
    <property type="project" value="TreeGrafter"/>
</dbReference>
<proteinExistence type="inferred from homology"/>
<comment type="subcellular location">
    <subcellularLocation>
        <location evidence="1">Membrane</location>
        <topology evidence="1">Multi-pass membrane protein</topology>
    </subcellularLocation>
</comment>
<evidence type="ECO:0000256" key="6">
    <source>
        <dbReference type="ARBA" id="ARBA00024193"/>
    </source>
</evidence>
<evidence type="ECO:0000256" key="1">
    <source>
        <dbReference type="ARBA" id="ARBA00004141"/>
    </source>
</evidence>
<dbReference type="PRINTS" id="PR00625">
    <property type="entry name" value="JDOMAIN"/>
</dbReference>
<keyword evidence="5" id="KW-0143">Chaperone</keyword>
<dbReference type="InterPro" id="IPR036869">
    <property type="entry name" value="J_dom_sf"/>
</dbReference>
<feature type="domain" description="J" evidence="9">
    <location>
        <begin position="34"/>
        <end position="98"/>
    </location>
</feature>
<keyword evidence="3 7" id="KW-1133">Transmembrane helix</keyword>
<evidence type="ECO:0000256" key="2">
    <source>
        <dbReference type="ARBA" id="ARBA00022692"/>
    </source>
</evidence>
<dbReference type="Pfam" id="PF00226">
    <property type="entry name" value="DnaJ"/>
    <property type="match status" value="1"/>
</dbReference>
<dbReference type="RefSeq" id="XP_038052893.1">
    <property type="nucleotide sequence ID" value="XM_038196965.1"/>
</dbReference>
<evidence type="ECO:0000313" key="11">
    <source>
        <dbReference type="Proteomes" id="UP000887568"/>
    </source>
</evidence>
<dbReference type="PANTHER" id="PTHR44176:SF1">
    <property type="entry name" value="DNAJ HOMOLOG SUBFAMILY C MEMBER 25"/>
    <property type="match status" value="1"/>
</dbReference>
<comment type="similarity">
    <text evidence="6">Belongs to the DNAJC25 family.</text>
</comment>
<keyword evidence="4 7" id="KW-0472">Membrane</keyword>
<dbReference type="SMART" id="SM00271">
    <property type="entry name" value="DnaJ"/>
    <property type="match status" value="1"/>
</dbReference>
<dbReference type="GeneID" id="119725535"/>
<dbReference type="GO" id="GO:0006457">
    <property type="term" value="P:protein folding"/>
    <property type="evidence" value="ECO:0007669"/>
    <property type="project" value="InterPro"/>
</dbReference>
<evidence type="ECO:0000256" key="3">
    <source>
        <dbReference type="ARBA" id="ARBA00022989"/>
    </source>
</evidence>
<evidence type="ECO:0000313" key="10">
    <source>
        <dbReference type="EnsemblMetazoa" id="XP_038052893.1"/>
    </source>
</evidence>
<name>A0A913ZM67_PATMI</name>
<dbReference type="PROSITE" id="PS00636">
    <property type="entry name" value="DNAJ_1"/>
    <property type="match status" value="1"/>
</dbReference>
<evidence type="ECO:0000256" key="4">
    <source>
        <dbReference type="ARBA" id="ARBA00023136"/>
    </source>
</evidence>
<protein>
    <recommendedName>
        <fullName evidence="9">J domain-containing protein</fullName>
    </recommendedName>
</protein>
<keyword evidence="11" id="KW-1185">Reference proteome</keyword>
<dbReference type="InterPro" id="IPR044632">
    <property type="entry name" value="DNAJC25-like"/>
</dbReference>
<evidence type="ECO:0000256" key="5">
    <source>
        <dbReference type="ARBA" id="ARBA00023186"/>
    </source>
</evidence>
<feature type="signal peptide" evidence="8">
    <location>
        <begin position="1"/>
        <end position="23"/>
    </location>
</feature>
<dbReference type="Proteomes" id="UP000887568">
    <property type="component" value="Unplaced"/>
</dbReference>
<dbReference type="FunFam" id="1.10.287.110:FF:000036">
    <property type="entry name" value="dnaJ homolog subfamily C member 25"/>
    <property type="match status" value="1"/>
</dbReference>
<keyword evidence="2 7" id="KW-0812">Transmembrane</keyword>
<dbReference type="PROSITE" id="PS50076">
    <property type="entry name" value="DNAJ_2"/>
    <property type="match status" value="1"/>
</dbReference>
<dbReference type="OrthoDB" id="270167at2759"/>
<feature type="chain" id="PRO_5037870328" description="J domain-containing protein" evidence="8">
    <location>
        <begin position="24"/>
        <end position="331"/>
    </location>
</feature>
<dbReference type="OMA" id="WFWRYTV"/>